<feature type="compositionally biased region" description="Polar residues" evidence="2">
    <location>
        <begin position="252"/>
        <end position="265"/>
    </location>
</feature>
<feature type="region of interest" description="Disordered" evidence="2">
    <location>
        <begin position="242"/>
        <end position="324"/>
    </location>
</feature>
<dbReference type="InterPro" id="IPR000504">
    <property type="entry name" value="RRM_dom"/>
</dbReference>
<keyword evidence="1" id="KW-0694">RNA-binding</keyword>
<dbReference type="PROSITE" id="PS50102">
    <property type="entry name" value="RRM"/>
    <property type="match status" value="2"/>
</dbReference>
<dbReference type="SUPFAM" id="SSF54928">
    <property type="entry name" value="RNA-binding domain, RBD"/>
    <property type="match status" value="2"/>
</dbReference>
<evidence type="ECO:0000259" key="3">
    <source>
        <dbReference type="PROSITE" id="PS50102"/>
    </source>
</evidence>
<feature type="domain" description="RRM" evidence="3">
    <location>
        <begin position="4"/>
        <end position="79"/>
    </location>
</feature>
<feature type="region of interest" description="Disordered" evidence="2">
    <location>
        <begin position="132"/>
        <end position="158"/>
    </location>
</feature>
<feature type="compositionally biased region" description="Pro residues" evidence="2">
    <location>
        <begin position="132"/>
        <end position="148"/>
    </location>
</feature>
<name>A0AAW1RZZ8_9CHLO</name>
<evidence type="ECO:0000256" key="2">
    <source>
        <dbReference type="SAM" id="MobiDB-lite"/>
    </source>
</evidence>
<dbReference type="EMBL" id="JALJOS010000005">
    <property type="protein sequence ID" value="KAK9839152.1"/>
    <property type="molecule type" value="Genomic_DNA"/>
</dbReference>
<comment type="caution">
    <text evidence="4">The sequence shown here is derived from an EMBL/GenBank/DDBJ whole genome shotgun (WGS) entry which is preliminary data.</text>
</comment>
<dbReference type="GO" id="GO:0003723">
    <property type="term" value="F:RNA binding"/>
    <property type="evidence" value="ECO:0007669"/>
    <property type="project" value="UniProtKB-UniRule"/>
</dbReference>
<dbReference type="Proteomes" id="UP001438707">
    <property type="component" value="Unassembled WGS sequence"/>
</dbReference>
<gene>
    <name evidence="4" type="ORF">WJX74_010616</name>
</gene>
<dbReference type="InterPro" id="IPR035979">
    <property type="entry name" value="RBD_domain_sf"/>
</dbReference>
<accession>A0AAW1RZZ8</accession>
<dbReference type="PANTHER" id="PTHR32343">
    <property type="entry name" value="SERINE/ARGININE-RICH SPLICING FACTOR"/>
    <property type="match status" value="1"/>
</dbReference>
<evidence type="ECO:0000256" key="1">
    <source>
        <dbReference type="PROSITE-ProRule" id="PRU00176"/>
    </source>
</evidence>
<protein>
    <recommendedName>
        <fullName evidence="3">RRM domain-containing protein</fullName>
    </recommendedName>
</protein>
<dbReference type="SMART" id="SM00360">
    <property type="entry name" value="RRM"/>
    <property type="match status" value="2"/>
</dbReference>
<dbReference type="Pfam" id="PF00076">
    <property type="entry name" value="RRM_1"/>
    <property type="match status" value="2"/>
</dbReference>
<keyword evidence="5" id="KW-1185">Reference proteome</keyword>
<organism evidence="4 5">
    <name type="scientific">Apatococcus lobatus</name>
    <dbReference type="NCBI Taxonomy" id="904363"/>
    <lineage>
        <taxon>Eukaryota</taxon>
        <taxon>Viridiplantae</taxon>
        <taxon>Chlorophyta</taxon>
        <taxon>core chlorophytes</taxon>
        <taxon>Trebouxiophyceae</taxon>
        <taxon>Chlorellales</taxon>
        <taxon>Chlorellaceae</taxon>
        <taxon>Apatococcus</taxon>
    </lineage>
</organism>
<proteinExistence type="predicted"/>
<dbReference type="PANTHER" id="PTHR32343:SF22">
    <property type="entry name" value="LD29830P"/>
    <property type="match status" value="1"/>
</dbReference>
<sequence length="324" mass="34806">MADRTIYIGNVASDADEYTLRSIFETCGQVTQIRIAGKKGLNTVYCFVEFADASQAYSALAMNGLPVGDRQIRVSMAKTGLSQPSTPSSPSPLPPYEVLAAQAQAHMMSGPGFMMQPTLGHMQPNLGPLPGMPPGMMPLPPIPPPGPKPQRRPHQDPSRVGRTVYLENVAADIDEQVLAEYFSACGDVVAVRLGEKTVPQQLTIKAWIEFRSQHAARTAREYDQTMLQGSAIRVRSSKTAIHTNGLAPPRLTPNSSPGRPSQSLHNLPLDPSHSPPTLPHPHKGPGAGHIDSFRRDNLGGSDHGSKRGPGAASGHPLDKRSRMC</sequence>
<dbReference type="AlphaFoldDB" id="A0AAW1RZZ8"/>
<dbReference type="InterPro" id="IPR012677">
    <property type="entry name" value="Nucleotide-bd_a/b_plait_sf"/>
</dbReference>
<feature type="domain" description="RRM" evidence="3">
    <location>
        <begin position="162"/>
        <end position="239"/>
    </location>
</feature>
<evidence type="ECO:0000313" key="5">
    <source>
        <dbReference type="Proteomes" id="UP001438707"/>
    </source>
</evidence>
<dbReference type="Gene3D" id="3.30.70.330">
    <property type="match status" value="2"/>
</dbReference>
<evidence type="ECO:0000313" key="4">
    <source>
        <dbReference type="EMBL" id="KAK9839152.1"/>
    </source>
</evidence>
<reference evidence="4 5" key="1">
    <citation type="journal article" date="2024" name="Nat. Commun.">
        <title>Phylogenomics reveals the evolutionary origins of lichenization in chlorophyte algae.</title>
        <authorList>
            <person name="Puginier C."/>
            <person name="Libourel C."/>
            <person name="Otte J."/>
            <person name="Skaloud P."/>
            <person name="Haon M."/>
            <person name="Grisel S."/>
            <person name="Petersen M."/>
            <person name="Berrin J.G."/>
            <person name="Delaux P.M."/>
            <person name="Dal Grande F."/>
            <person name="Keller J."/>
        </authorList>
    </citation>
    <scope>NUCLEOTIDE SEQUENCE [LARGE SCALE GENOMIC DNA]</scope>
    <source>
        <strain evidence="4 5">SAG 2145</strain>
    </source>
</reference>